<dbReference type="EMBL" id="JBHULS010000005">
    <property type="protein sequence ID" value="MFD2552413.1"/>
    <property type="molecule type" value="Genomic_DNA"/>
</dbReference>
<evidence type="ECO:0000313" key="6">
    <source>
        <dbReference type="Proteomes" id="UP001597472"/>
    </source>
</evidence>
<organism evidence="5 6">
    <name type="scientific">Bizionia sediminis</name>
    <dbReference type="NCBI Taxonomy" id="1737064"/>
    <lineage>
        <taxon>Bacteria</taxon>
        <taxon>Pseudomonadati</taxon>
        <taxon>Bacteroidota</taxon>
        <taxon>Flavobacteriia</taxon>
        <taxon>Flavobacteriales</taxon>
        <taxon>Flavobacteriaceae</taxon>
        <taxon>Bizionia</taxon>
    </lineage>
</organism>
<comment type="caution">
    <text evidence="5">The sequence shown here is derived from an EMBL/GenBank/DDBJ whole genome shotgun (WGS) entry which is preliminary data.</text>
</comment>
<evidence type="ECO:0000313" key="5">
    <source>
        <dbReference type="EMBL" id="MFD2552413.1"/>
    </source>
</evidence>
<dbReference type="GO" id="GO:0032259">
    <property type="term" value="P:methylation"/>
    <property type="evidence" value="ECO:0007669"/>
    <property type="project" value="UniProtKB-KW"/>
</dbReference>
<dbReference type="InterPro" id="IPR029063">
    <property type="entry name" value="SAM-dependent_MTases_sf"/>
</dbReference>
<keyword evidence="1 5" id="KW-0489">Methyltransferase</keyword>
<keyword evidence="6" id="KW-1185">Reference proteome</keyword>
<dbReference type="CDD" id="cd02440">
    <property type="entry name" value="AdoMet_MTases"/>
    <property type="match status" value="1"/>
</dbReference>
<dbReference type="PANTHER" id="PTHR43464:SF19">
    <property type="entry name" value="UBIQUINONE BIOSYNTHESIS O-METHYLTRANSFERASE, MITOCHONDRIAL"/>
    <property type="match status" value="1"/>
</dbReference>
<dbReference type="Proteomes" id="UP001597472">
    <property type="component" value="Unassembled WGS sequence"/>
</dbReference>
<gene>
    <name evidence="5" type="ORF">ACFSQP_11350</name>
</gene>
<dbReference type="RefSeq" id="WP_376894546.1">
    <property type="nucleotide sequence ID" value="NZ_JBHULS010000005.1"/>
</dbReference>
<dbReference type="GO" id="GO:0008168">
    <property type="term" value="F:methyltransferase activity"/>
    <property type="evidence" value="ECO:0007669"/>
    <property type="project" value="UniProtKB-KW"/>
</dbReference>
<dbReference type="PANTHER" id="PTHR43464">
    <property type="entry name" value="METHYLTRANSFERASE"/>
    <property type="match status" value="1"/>
</dbReference>
<accession>A0ABW5KVC4</accession>
<dbReference type="InterPro" id="IPR041698">
    <property type="entry name" value="Methyltransf_25"/>
</dbReference>
<keyword evidence="2" id="KW-0808">Transferase</keyword>
<reference evidence="6" key="1">
    <citation type="journal article" date="2019" name="Int. J. Syst. Evol. Microbiol.">
        <title>The Global Catalogue of Microorganisms (GCM) 10K type strain sequencing project: providing services to taxonomists for standard genome sequencing and annotation.</title>
        <authorList>
            <consortium name="The Broad Institute Genomics Platform"/>
            <consortium name="The Broad Institute Genome Sequencing Center for Infectious Disease"/>
            <person name="Wu L."/>
            <person name="Ma J."/>
        </authorList>
    </citation>
    <scope>NUCLEOTIDE SEQUENCE [LARGE SCALE GENOMIC DNA]</scope>
    <source>
        <strain evidence="6">KCTC 42587</strain>
    </source>
</reference>
<name>A0ABW5KVC4_9FLAO</name>
<evidence type="ECO:0000256" key="2">
    <source>
        <dbReference type="ARBA" id="ARBA00022679"/>
    </source>
</evidence>
<dbReference type="Pfam" id="PF13649">
    <property type="entry name" value="Methyltransf_25"/>
    <property type="match status" value="1"/>
</dbReference>
<keyword evidence="3" id="KW-0949">S-adenosyl-L-methionine</keyword>
<feature type="domain" description="Methyltransferase" evidence="4">
    <location>
        <begin position="66"/>
        <end position="159"/>
    </location>
</feature>
<dbReference type="SUPFAM" id="SSF53335">
    <property type="entry name" value="S-adenosyl-L-methionine-dependent methyltransferases"/>
    <property type="match status" value="1"/>
</dbReference>
<evidence type="ECO:0000256" key="3">
    <source>
        <dbReference type="ARBA" id="ARBA00022691"/>
    </source>
</evidence>
<dbReference type="Gene3D" id="3.40.50.150">
    <property type="entry name" value="Vaccinia Virus protein VP39"/>
    <property type="match status" value="1"/>
</dbReference>
<proteinExistence type="predicted"/>
<evidence type="ECO:0000256" key="1">
    <source>
        <dbReference type="ARBA" id="ARBA00022603"/>
    </source>
</evidence>
<sequence length="237" mass="27152">MRKLINTTYRTNDAEIMDDFSIEGPILHDTLNTLANINKWLGGNAVTLNALKSLLANYPKNRPLTIIDLGCGGGDILRRIAKYGQKEGYTFQLIGVDANKEAVVYAQQLSEAYPNISYVACNILSEQFDALEYDIVLATLFLHHFENEQITKLLTKLTQKAKLGIIINDLHRHAWAYYLFKIVCIPIKNQMIIDDGLTSILRGFKRKELIAFSKQLNATPKISWKWAFRYQWIIQKK</sequence>
<protein>
    <submittedName>
        <fullName evidence="5">Methyltransferase domain-containing protein</fullName>
    </submittedName>
</protein>
<evidence type="ECO:0000259" key="4">
    <source>
        <dbReference type="Pfam" id="PF13649"/>
    </source>
</evidence>